<keyword evidence="2" id="KW-1185">Reference proteome</keyword>
<dbReference type="AlphaFoldDB" id="A0A9P6NVZ3"/>
<sequence>MDRVNFSECDLWFRFKQGETSLITAKKSMRQFRLLLVTHLQLSVLELDLFFSHKVEVKPQTFEYVDKNLLNPRPHLEKFIRSIILNHTSVCGVCAFSTRAGLNLKLTSRQMCQGRLALEHPQRASDCEGSNYQKLPQWTTREIQCGRSRLSKFGRSVRELCI</sequence>
<reference evidence="1" key="1">
    <citation type="submission" date="2013-11" db="EMBL/GenBank/DDBJ databases">
        <title>Genome sequence of the fusiform rust pathogen reveals effectors for host alternation and coevolution with pine.</title>
        <authorList>
            <consortium name="DOE Joint Genome Institute"/>
            <person name="Smith K."/>
            <person name="Pendleton A."/>
            <person name="Kubisiak T."/>
            <person name="Anderson C."/>
            <person name="Salamov A."/>
            <person name="Aerts A."/>
            <person name="Riley R."/>
            <person name="Clum A."/>
            <person name="Lindquist E."/>
            <person name="Ence D."/>
            <person name="Campbell M."/>
            <person name="Kronenberg Z."/>
            <person name="Feau N."/>
            <person name="Dhillon B."/>
            <person name="Hamelin R."/>
            <person name="Burleigh J."/>
            <person name="Smith J."/>
            <person name="Yandell M."/>
            <person name="Nelson C."/>
            <person name="Grigoriev I."/>
            <person name="Davis J."/>
        </authorList>
    </citation>
    <scope>NUCLEOTIDE SEQUENCE</scope>
    <source>
        <strain evidence="1">G11</strain>
    </source>
</reference>
<evidence type="ECO:0000313" key="2">
    <source>
        <dbReference type="Proteomes" id="UP000886653"/>
    </source>
</evidence>
<organism evidence="1 2">
    <name type="scientific">Cronartium quercuum f. sp. fusiforme G11</name>
    <dbReference type="NCBI Taxonomy" id="708437"/>
    <lineage>
        <taxon>Eukaryota</taxon>
        <taxon>Fungi</taxon>
        <taxon>Dikarya</taxon>
        <taxon>Basidiomycota</taxon>
        <taxon>Pucciniomycotina</taxon>
        <taxon>Pucciniomycetes</taxon>
        <taxon>Pucciniales</taxon>
        <taxon>Coleosporiaceae</taxon>
        <taxon>Cronartium</taxon>
    </lineage>
</organism>
<dbReference type="EMBL" id="MU167218">
    <property type="protein sequence ID" value="KAG0150526.1"/>
    <property type="molecule type" value="Genomic_DNA"/>
</dbReference>
<dbReference type="Proteomes" id="UP000886653">
    <property type="component" value="Unassembled WGS sequence"/>
</dbReference>
<comment type="caution">
    <text evidence="1">The sequence shown here is derived from an EMBL/GenBank/DDBJ whole genome shotgun (WGS) entry which is preliminary data.</text>
</comment>
<evidence type="ECO:0000313" key="1">
    <source>
        <dbReference type="EMBL" id="KAG0150526.1"/>
    </source>
</evidence>
<name>A0A9P6NVZ3_9BASI</name>
<proteinExistence type="predicted"/>
<gene>
    <name evidence="1" type="ORF">CROQUDRAFT_668436</name>
</gene>
<accession>A0A9P6NVZ3</accession>
<protein>
    <submittedName>
        <fullName evidence="1">Uncharacterized protein</fullName>
    </submittedName>
</protein>